<dbReference type="Proteomes" id="UP000033636">
    <property type="component" value="Unassembled WGS sequence"/>
</dbReference>
<evidence type="ECO:0000313" key="1">
    <source>
        <dbReference type="EMBL" id="MFB6490258.1"/>
    </source>
</evidence>
<gene>
    <name evidence="1" type="ORF">TU35_003250</name>
</gene>
<organism evidence="1 2">
    <name type="scientific">Thermoproteus sp. AZ2</name>
    <dbReference type="NCBI Taxonomy" id="1609232"/>
    <lineage>
        <taxon>Archaea</taxon>
        <taxon>Thermoproteota</taxon>
        <taxon>Thermoprotei</taxon>
        <taxon>Thermoproteales</taxon>
        <taxon>Thermoproteaceae</taxon>
        <taxon>Thermoproteus</taxon>
    </lineage>
</organism>
<protein>
    <submittedName>
        <fullName evidence="1">Uncharacterized protein</fullName>
    </submittedName>
</protein>
<evidence type="ECO:0000313" key="2">
    <source>
        <dbReference type="Proteomes" id="UP000033636"/>
    </source>
</evidence>
<proteinExistence type="predicted"/>
<accession>A0ACC6V092</accession>
<reference evidence="1" key="1">
    <citation type="submission" date="2024-07" db="EMBL/GenBank/DDBJ databases">
        <title>Metagenome and Metagenome-Assembled Genomes of Archaea from a hot spring from the geothermal field of Los Azufres, Mexico.</title>
        <authorList>
            <person name="Marin-Paredes R."/>
            <person name="Martinez-Romero E."/>
            <person name="Servin-Garciduenas L.E."/>
        </authorList>
    </citation>
    <scope>NUCLEOTIDE SEQUENCE</scope>
</reference>
<sequence>MFWRLFPSSKQKELPKVGGKPVYIGGVLFMGTAERGEFDVKRHKLVALYVRDGNGSSYRLDTSNVKVKISRDNIDLDISAMPRFFEVKMRELNSIMEQLKTERNEIESAYKRLEDALIRGVISLQTYEESRKRIAEKERRLQASCIEAEKSFLGVGDTLKRLAADVEARREALEAKKLLDKLEPGEEAALGNLISLRSTISSIEQMLNTMLLQLRLIC</sequence>
<dbReference type="EMBL" id="JZWT02000006">
    <property type="protein sequence ID" value="MFB6490258.1"/>
    <property type="molecule type" value="Genomic_DNA"/>
</dbReference>
<name>A0ACC6V092_9CREN</name>
<comment type="caution">
    <text evidence="1">The sequence shown here is derived from an EMBL/GenBank/DDBJ whole genome shotgun (WGS) entry which is preliminary data.</text>
</comment>